<keyword evidence="2" id="KW-1185">Reference proteome</keyword>
<dbReference type="EMBL" id="JBHTIS010000984">
    <property type="protein sequence ID" value="MFD1047235.1"/>
    <property type="molecule type" value="Genomic_DNA"/>
</dbReference>
<proteinExistence type="predicted"/>
<dbReference type="Pfam" id="PF21997">
    <property type="entry name" value="DUF6928"/>
    <property type="match status" value="1"/>
</dbReference>
<sequence>MHAMHSFADALMFGLWEDGQAVRLVSMSSRDGIVTDFGEPLDFELPFWAGEHPVDTGGWSTAEPYPFPFHPLSMGEEALRALFGFVIEGFPQPDDIDTTAVRVHGFQVRNPNPSRTEALLDDLSGGRPR</sequence>
<dbReference type="InterPro" id="IPR053847">
    <property type="entry name" value="DUF6928"/>
</dbReference>
<reference evidence="2" key="1">
    <citation type="journal article" date="2019" name="Int. J. Syst. Evol. Microbiol.">
        <title>The Global Catalogue of Microorganisms (GCM) 10K type strain sequencing project: providing services to taxonomists for standard genome sequencing and annotation.</title>
        <authorList>
            <consortium name="The Broad Institute Genomics Platform"/>
            <consortium name="The Broad Institute Genome Sequencing Center for Infectious Disease"/>
            <person name="Wu L."/>
            <person name="Ma J."/>
        </authorList>
    </citation>
    <scope>NUCLEOTIDE SEQUENCE [LARGE SCALE GENOMIC DNA]</scope>
    <source>
        <strain evidence="2">JCM 31486</strain>
    </source>
</reference>
<evidence type="ECO:0000313" key="2">
    <source>
        <dbReference type="Proteomes" id="UP001597045"/>
    </source>
</evidence>
<organism evidence="1 2">
    <name type="scientific">Kibdelosporangium lantanae</name>
    <dbReference type="NCBI Taxonomy" id="1497396"/>
    <lineage>
        <taxon>Bacteria</taxon>
        <taxon>Bacillati</taxon>
        <taxon>Actinomycetota</taxon>
        <taxon>Actinomycetes</taxon>
        <taxon>Pseudonocardiales</taxon>
        <taxon>Pseudonocardiaceae</taxon>
        <taxon>Kibdelosporangium</taxon>
    </lineage>
</organism>
<name>A0ABW3M939_9PSEU</name>
<gene>
    <name evidence="1" type="ORF">ACFQ1S_17615</name>
</gene>
<evidence type="ECO:0000313" key="1">
    <source>
        <dbReference type="EMBL" id="MFD1047235.1"/>
    </source>
</evidence>
<accession>A0ABW3M939</accession>
<dbReference type="Proteomes" id="UP001597045">
    <property type="component" value="Unassembled WGS sequence"/>
</dbReference>
<protein>
    <submittedName>
        <fullName evidence="1">DUF6928 family protein</fullName>
    </submittedName>
</protein>
<comment type="caution">
    <text evidence="1">The sequence shown here is derived from an EMBL/GenBank/DDBJ whole genome shotgun (WGS) entry which is preliminary data.</text>
</comment>